<dbReference type="PROSITE" id="PS50240">
    <property type="entry name" value="TRYPSIN_DOM"/>
    <property type="match status" value="1"/>
</dbReference>
<reference evidence="5" key="1">
    <citation type="submission" date="2008-04" db="EMBL/GenBank/DDBJ databases">
        <title>Genome sequence analysis of the Pseudaletia unipuncta granulovirus which was propagated in Pseudaletia separate larvae.</title>
        <authorList>
            <person name="Li Y."/>
            <person name="Tang P."/>
            <person name="Zhang Z."/>
            <person name="Zhang H."/>
            <person name="Qin Q."/>
        </authorList>
    </citation>
    <scope>NUCLEOTIDE SEQUENCE [LARGE SCALE GENOMIC DNA]</scope>
    <source>
        <strain evidence="5">Hawaiin</strain>
    </source>
</reference>
<dbReference type="InterPro" id="IPR043504">
    <property type="entry name" value="Peptidase_S1_PA_chymotrypsin"/>
</dbReference>
<dbReference type="PANTHER" id="PTHR24260:SF136">
    <property type="entry name" value="GH08193P-RELATED"/>
    <property type="match status" value="1"/>
</dbReference>
<feature type="domain" description="Peptidase S1" evidence="3">
    <location>
        <begin position="111"/>
        <end position="356"/>
    </location>
</feature>
<dbReference type="GO" id="GO:0006508">
    <property type="term" value="P:proteolysis"/>
    <property type="evidence" value="ECO:0007669"/>
    <property type="project" value="InterPro"/>
</dbReference>
<dbReference type="InterPro" id="IPR001314">
    <property type="entry name" value="Peptidase_S1A"/>
</dbReference>
<dbReference type="GO" id="GO:0004252">
    <property type="term" value="F:serine-type endopeptidase activity"/>
    <property type="evidence" value="ECO:0007669"/>
    <property type="project" value="InterPro"/>
</dbReference>
<dbReference type="SUPFAM" id="SSF50494">
    <property type="entry name" value="Trypsin-like serine proteases"/>
    <property type="match status" value="1"/>
</dbReference>
<evidence type="ECO:0000256" key="1">
    <source>
        <dbReference type="ARBA" id="ARBA00022801"/>
    </source>
</evidence>
<keyword evidence="2" id="KW-0472">Membrane</keyword>
<dbReference type="Pfam" id="PF00089">
    <property type="entry name" value="Trypsin"/>
    <property type="match status" value="1"/>
</dbReference>
<sequence length="359" mass="41193">MYSPLVQRSFHNFKSKLDSVAGFVVIYKKWIIFLSSMLFLVVLIVSIKHKNKTVEDHHIKRTDYCVLNVSDPLIEYQCTNGRCDAELYINDTVVYPYCKFLRQIKLTNMRCIDGRWNSTAVCSECGTLSAQGLPTWHVNIYHMNTQKCGGSLLSATFIVSAAHCFWHPTREILPASEFTAIAGIVNRDHMQDDVQKSKLSRIHTSGFYMDFEGRYGDDIAVVQLEKPFVYTLTVSPVCLDYTQHDSRIVTKLPRWGRNDMMQMIDLISVPILKCINEIRWDLIGFITSDKDCVIDGSELCLGDGGNGLVYTDYNNRHFLIGVVSRFLLRENTCNMFSITLYTNLYYHIKLIDNILAIKN</sequence>
<keyword evidence="5" id="KW-1185">Reference proteome</keyword>
<dbReference type="Proteomes" id="UP000203623">
    <property type="component" value="Genome"/>
</dbReference>
<evidence type="ECO:0000313" key="5">
    <source>
        <dbReference type="Proteomes" id="UP000203623"/>
    </source>
</evidence>
<protein>
    <recommendedName>
        <fullName evidence="3">Peptidase S1 domain-containing protein</fullName>
    </recommendedName>
</protein>
<feature type="transmembrane region" description="Helical" evidence="2">
    <location>
        <begin position="20"/>
        <end position="45"/>
    </location>
</feature>
<accession>B6S702</accession>
<keyword evidence="2" id="KW-1133">Transmembrane helix</keyword>
<dbReference type="EMBL" id="EU678671">
    <property type="protein sequence ID" value="ACH69483.1"/>
    <property type="molecule type" value="Genomic_DNA"/>
</dbReference>
<evidence type="ECO:0000256" key="2">
    <source>
        <dbReference type="SAM" id="Phobius"/>
    </source>
</evidence>
<evidence type="ECO:0000313" key="4">
    <source>
        <dbReference type="EMBL" id="ACH69483.1"/>
    </source>
</evidence>
<dbReference type="PRINTS" id="PR00722">
    <property type="entry name" value="CHYMOTRYPSIN"/>
</dbReference>
<dbReference type="PROSITE" id="PS00134">
    <property type="entry name" value="TRYPSIN_HIS"/>
    <property type="match status" value="1"/>
</dbReference>
<dbReference type="InterPro" id="IPR001254">
    <property type="entry name" value="Trypsin_dom"/>
</dbReference>
<dbReference type="InterPro" id="IPR009003">
    <property type="entry name" value="Peptidase_S1_PA"/>
</dbReference>
<dbReference type="KEGG" id="vg:8763993"/>
<dbReference type="SMART" id="SM00020">
    <property type="entry name" value="Tryp_SPc"/>
    <property type="match status" value="1"/>
</dbReference>
<organism evidence="4 5">
    <name type="scientific">Pseudalatia unipuncta granulosis virus</name>
    <name type="common">PuGV</name>
    <name type="synonym">Pseudalatia unipuncta granulovirus</name>
    <dbReference type="NCBI Taxonomy" id="36355"/>
    <lineage>
        <taxon>Viruses</taxon>
        <taxon>Viruses incertae sedis</taxon>
        <taxon>Naldaviricetes</taxon>
        <taxon>Lefavirales</taxon>
        <taxon>Baculoviridae</taxon>
        <taxon>Betabaculovirus</taxon>
        <taxon>Betabaculovirus myunipunctae</taxon>
    </lineage>
</organism>
<organismHost>
    <name type="scientific">Mythimna unipuncta</name>
    <name type="common">Armyworm moth</name>
    <name type="synonym">Pseudaletia unipuncta</name>
    <dbReference type="NCBI Taxonomy" id="103831"/>
</organismHost>
<dbReference type="RefSeq" id="YP_003422472.1">
    <property type="nucleotide sequence ID" value="NC_013772.1"/>
</dbReference>
<name>B6S702_GVPU</name>
<evidence type="ECO:0000259" key="3">
    <source>
        <dbReference type="PROSITE" id="PS50240"/>
    </source>
</evidence>
<dbReference type="InterPro" id="IPR051333">
    <property type="entry name" value="CLIP_Serine_Protease"/>
</dbReference>
<dbReference type="GeneID" id="8763993"/>
<keyword evidence="1" id="KW-0378">Hydrolase</keyword>
<proteinExistence type="predicted"/>
<keyword evidence="2" id="KW-0812">Transmembrane</keyword>
<dbReference type="InterPro" id="IPR018114">
    <property type="entry name" value="TRYPSIN_HIS"/>
</dbReference>
<dbReference type="PANTHER" id="PTHR24260">
    <property type="match status" value="1"/>
</dbReference>
<dbReference type="Gene3D" id="2.40.10.10">
    <property type="entry name" value="Trypsin-like serine proteases"/>
    <property type="match status" value="1"/>
</dbReference>